<gene>
    <name evidence="2" type="ORF">Tci_870315</name>
</gene>
<keyword evidence="2" id="KW-0695">RNA-directed DNA polymerase</keyword>
<dbReference type="PANTHER" id="PTHR24559:SF444">
    <property type="entry name" value="REVERSE TRANSCRIPTASE DOMAIN-CONTAINING PROTEIN"/>
    <property type="match status" value="1"/>
</dbReference>
<dbReference type="PANTHER" id="PTHR24559">
    <property type="entry name" value="TRANSPOSON TY3-I GAG-POL POLYPROTEIN"/>
    <property type="match status" value="1"/>
</dbReference>
<comment type="caution">
    <text evidence="2">The sequence shown here is derived from an EMBL/GenBank/DDBJ whole genome shotgun (WGS) entry which is preliminary data.</text>
</comment>
<dbReference type="Gene3D" id="3.30.70.270">
    <property type="match status" value="1"/>
</dbReference>
<name>A0A699SNW4_TANCI</name>
<feature type="domain" description="Reverse transcriptase" evidence="1">
    <location>
        <begin position="1"/>
        <end position="82"/>
    </location>
</feature>
<sequence>MPFGLTNAPAVFMDLMNRVFYEFLDKFVIVFIDDILVFSKSKEEHEDHLRTVLQTLRQEKLYGKFSKCEFWLSSVAFLGYIVSAEGITMDP</sequence>
<dbReference type="FunFam" id="3.30.70.270:FF:000003">
    <property type="entry name" value="Transposon Ty3-G Gag-Pol polyprotein"/>
    <property type="match status" value="1"/>
</dbReference>
<dbReference type="EMBL" id="BKCJ011171632">
    <property type="protein sequence ID" value="GFC98345.1"/>
    <property type="molecule type" value="Genomic_DNA"/>
</dbReference>
<keyword evidence="2" id="KW-0548">Nucleotidyltransferase</keyword>
<dbReference type="CDD" id="cd01647">
    <property type="entry name" value="RT_LTR"/>
    <property type="match status" value="1"/>
</dbReference>
<evidence type="ECO:0000259" key="1">
    <source>
        <dbReference type="PROSITE" id="PS50878"/>
    </source>
</evidence>
<dbReference type="InterPro" id="IPR000477">
    <property type="entry name" value="RT_dom"/>
</dbReference>
<reference evidence="2" key="1">
    <citation type="journal article" date="2019" name="Sci. Rep.">
        <title>Draft genome of Tanacetum cinerariifolium, the natural source of mosquito coil.</title>
        <authorList>
            <person name="Yamashiro T."/>
            <person name="Shiraishi A."/>
            <person name="Satake H."/>
            <person name="Nakayama K."/>
        </authorList>
    </citation>
    <scope>NUCLEOTIDE SEQUENCE</scope>
</reference>
<organism evidence="2">
    <name type="scientific">Tanacetum cinerariifolium</name>
    <name type="common">Dalmatian daisy</name>
    <name type="synonym">Chrysanthemum cinerariifolium</name>
    <dbReference type="NCBI Taxonomy" id="118510"/>
    <lineage>
        <taxon>Eukaryota</taxon>
        <taxon>Viridiplantae</taxon>
        <taxon>Streptophyta</taxon>
        <taxon>Embryophyta</taxon>
        <taxon>Tracheophyta</taxon>
        <taxon>Spermatophyta</taxon>
        <taxon>Magnoliopsida</taxon>
        <taxon>eudicotyledons</taxon>
        <taxon>Gunneridae</taxon>
        <taxon>Pentapetalae</taxon>
        <taxon>asterids</taxon>
        <taxon>campanulids</taxon>
        <taxon>Asterales</taxon>
        <taxon>Asteraceae</taxon>
        <taxon>Asteroideae</taxon>
        <taxon>Anthemideae</taxon>
        <taxon>Anthemidinae</taxon>
        <taxon>Tanacetum</taxon>
    </lineage>
</organism>
<accession>A0A699SNW4</accession>
<dbReference type="InterPro" id="IPR043128">
    <property type="entry name" value="Rev_trsase/Diguanyl_cyclase"/>
</dbReference>
<dbReference type="InterPro" id="IPR053134">
    <property type="entry name" value="RNA-dir_DNA_polymerase"/>
</dbReference>
<dbReference type="AlphaFoldDB" id="A0A699SNW4"/>
<evidence type="ECO:0000313" key="2">
    <source>
        <dbReference type="EMBL" id="GFC98345.1"/>
    </source>
</evidence>
<keyword evidence="2" id="KW-0808">Transferase</keyword>
<dbReference type="InterPro" id="IPR043502">
    <property type="entry name" value="DNA/RNA_pol_sf"/>
</dbReference>
<dbReference type="GO" id="GO:0003964">
    <property type="term" value="F:RNA-directed DNA polymerase activity"/>
    <property type="evidence" value="ECO:0007669"/>
    <property type="project" value="UniProtKB-KW"/>
</dbReference>
<dbReference type="Pfam" id="PF00078">
    <property type="entry name" value="RVT_1"/>
    <property type="match status" value="1"/>
</dbReference>
<dbReference type="SUPFAM" id="SSF56672">
    <property type="entry name" value="DNA/RNA polymerases"/>
    <property type="match status" value="1"/>
</dbReference>
<feature type="non-terminal residue" evidence="2">
    <location>
        <position position="91"/>
    </location>
</feature>
<proteinExistence type="predicted"/>
<protein>
    <submittedName>
        <fullName evidence="2">RNA-directed DNA polymerase homolog</fullName>
    </submittedName>
</protein>
<dbReference type="PROSITE" id="PS50878">
    <property type="entry name" value="RT_POL"/>
    <property type="match status" value="1"/>
</dbReference>